<evidence type="ECO:0008006" key="3">
    <source>
        <dbReference type="Google" id="ProtNLM"/>
    </source>
</evidence>
<name>A0A3N4PKJ3_9BACT</name>
<organism evidence="1 2">
    <name type="scientific">Chitinophaga lutea</name>
    <dbReference type="NCBI Taxonomy" id="2488634"/>
    <lineage>
        <taxon>Bacteria</taxon>
        <taxon>Pseudomonadati</taxon>
        <taxon>Bacteroidota</taxon>
        <taxon>Chitinophagia</taxon>
        <taxon>Chitinophagales</taxon>
        <taxon>Chitinophagaceae</taxon>
        <taxon>Chitinophaga</taxon>
    </lineage>
</organism>
<evidence type="ECO:0000313" key="2">
    <source>
        <dbReference type="Proteomes" id="UP000278351"/>
    </source>
</evidence>
<comment type="caution">
    <text evidence="1">The sequence shown here is derived from an EMBL/GenBank/DDBJ whole genome shotgun (WGS) entry which is preliminary data.</text>
</comment>
<protein>
    <recommendedName>
        <fullName evidence="3">Bacteriocin-protection protein</fullName>
    </recommendedName>
</protein>
<dbReference type="RefSeq" id="WP_123847056.1">
    <property type="nucleotide sequence ID" value="NZ_RPDH01000002.1"/>
</dbReference>
<reference evidence="1 2" key="1">
    <citation type="submission" date="2018-11" db="EMBL/GenBank/DDBJ databases">
        <title>Chitinophaga lutea sp.nov., isolate from arsenic contaminated soil.</title>
        <authorList>
            <person name="Zong Y."/>
        </authorList>
    </citation>
    <scope>NUCLEOTIDE SEQUENCE [LARGE SCALE GENOMIC DNA]</scope>
    <source>
        <strain evidence="1 2">ZY74</strain>
    </source>
</reference>
<dbReference type="OrthoDB" id="9796999at2"/>
<dbReference type="Pfam" id="PF13376">
    <property type="entry name" value="OmdA"/>
    <property type="match status" value="1"/>
</dbReference>
<keyword evidence="2" id="KW-1185">Reference proteome</keyword>
<proteinExistence type="predicted"/>
<sequence length="196" mass="22272">METKNGLPVFHAATRAAWRKWLQKNSKTQKGAYLVLYHKNSGTPCVGYGESIEEALCFGWIDSKAIKRDDESFLLTFTERNPKSNWGKVAKIRAEKMISEGKMMPEGQAFIDLAKAKGTWDIFNDAHDNVIPPDLQKRFSKNKTALQHFEAFPPSAKRAVLEWILSAKRPETRERRIEEAVTLAAQNIRAAQPRKA</sequence>
<dbReference type="Proteomes" id="UP000278351">
    <property type="component" value="Unassembled WGS sequence"/>
</dbReference>
<gene>
    <name evidence="1" type="ORF">EGT74_13370</name>
</gene>
<dbReference type="AlphaFoldDB" id="A0A3N4PKJ3"/>
<dbReference type="EMBL" id="RPDH01000002">
    <property type="protein sequence ID" value="RPE08058.1"/>
    <property type="molecule type" value="Genomic_DNA"/>
</dbReference>
<accession>A0A3N4PKJ3</accession>
<evidence type="ECO:0000313" key="1">
    <source>
        <dbReference type="EMBL" id="RPE08058.1"/>
    </source>
</evidence>